<evidence type="ECO:0000313" key="3">
    <source>
        <dbReference type="Proteomes" id="UP000095059"/>
    </source>
</evidence>
<protein>
    <submittedName>
        <fullName evidence="2">Uncharacterized protein</fullName>
    </submittedName>
</protein>
<dbReference type="EMBL" id="AJYJ02000098">
    <property type="protein sequence ID" value="OEF11836.1"/>
    <property type="molecule type" value="Genomic_DNA"/>
</dbReference>
<gene>
    <name evidence="2" type="ORF">A1Q5_09845</name>
</gene>
<feature type="chain" id="PRO_5045814900" evidence="1">
    <location>
        <begin position="23"/>
        <end position="391"/>
    </location>
</feature>
<organism evidence="2 3">
    <name type="scientific">Aliivibrio logei 5S-186</name>
    <dbReference type="NCBI Taxonomy" id="626086"/>
    <lineage>
        <taxon>Bacteria</taxon>
        <taxon>Pseudomonadati</taxon>
        <taxon>Pseudomonadota</taxon>
        <taxon>Gammaproteobacteria</taxon>
        <taxon>Vibrionales</taxon>
        <taxon>Vibrionaceae</taxon>
        <taxon>Aliivibrio</taxon>
    </lineage>
</organism>
<name>A0ABX3ATK3_ALILO</name>
<sequence length="391" mass="42668">MNRKLLNLAMYTLALSPMYTYALNIESPITAPEGHIKAGVPVFVQDNGQPIYHYAKDGSTNSYIWVDDENNLLGKGVFYTPGYELIGNSVRLCLVDTSSGSECSEPLKVYNTASESQRGRSYSGTDFWTIQDNIAQTSEITVNDTTLPLETTVTLLSGGESLGSQLPAISNLFYTLTAGATPLVSMVPYTAEYPLSATSTLQESNAVDLTGLESLELCSLAFYNQGNPTFEMSTQCDIRLVLPDTVDKTNGYVYPPTIEQFTTLFPDKEYIASPPITVDGEDVSFVYAPRKLNGVESLSKYCEYVSDTAKPLTAAEIATFVASADFDTTWPKDTSYWSNEEIAGPFTIPGVSWANVVIPDGARVGEIEPASNELYNGYYFCYDDTAVTGTK</sequence>
<accession>A0ABX3ATK3</accession>
<keyword evidence="3" id="KW-1185">Reference proteome</keyword>
<evidence type="ECO:0000313" key="2">
    <source>
        <dbReference type="EMBL" id="OEF11836.1"/>
    </source>
</evidence>
<dbReference type="Proteomes" id="UP000095059">
    <property type="component" value="Unassembled WGS sequence"/>
</dbReference>
<proteinExistence type="predicted"/>
<reference evidence="2 3" key="1">
    <citation type="journal article" date="2012" name="Science">
        <title>Ecological populations of bacteria act as socially cohesive units of antibiotic production and resistance.</title>
        <authorList>
            <person name="Cordero O.X."/>
            <person name="Wildschutte H."/>
            <person name="Kirkup B."/>
            <person name="Proehl S."/>
            <person name="Ngo L."/>
            <person name="Hussain F."/>
            <person name="Le Roux F."/>
            <person name="Mincer T."/>
            <person name="Polz M.F."/>
        </authorList>
    </citation>
    <scope>NUCLEOTIDE SEQUENCE [LARGE SCALE GENOMIC DNA]</scope>
    <source>
        <strain evidence="2 3">5S-186</strain>
    </source>
</reference>
<dbReference type="RefSeq" id="WP_017021603.1">
    <property type="nucleotide sequence ID" value="NZ_AJYJ02000098.1"/>
</dbReference>
<keyword evidence="1" id="KW-0732">Signal</keyword>
<comment type="caution">
    <text evidence="2">The sequence shown here is derived from an EMBL/GenBank/DDBJ whole genome shotgun (WGS) entry which is preliminary data.</text>
</comment>
<feature type="signal peptide" evidence="1">
    <location>
        <begin position="1"/>
        <end position="22"/>
    </location>
</feature>
<evidence type="ECO:0000256" key="1">
    <source>
        <dbReference type="SAM" id="SignalP"/>
    </source>
</evidence>